<sequence>MMDSMKYPGLIPSNEHKRLEALQPYQVLGTPGQEVFNDFVSVVARLFDMPIALVSLVRADDVVFIGNEGLPEALVVAREDSMCSVAILNDGLTEFRDVVTDPCELVNPFVAQQMHLGFYAGQALRTPDGLAVGSLCVMDRRPRQLSAQEGELLKELALVAQELLRLQAAHATNPTLMATLRTRLDGPVQQSLNRLTTLAELGQWEETTDTADAQGYTASRLDEARYLAQTLYRELQAARG</sequence>
<comment type="caution">
    <text evidence="2">The sequence shown here is derived from an EMBL/GenBank/DDBJ whole genome shotgun (WGS) entry which is preliminary data.</text>
</comment>
<keyword evidence="3" id="KW-1185">Reference proteome</keyword>
<feature type="domain" description="GAF" evidence="1">
    <location>
        <begin position="33"/>
        <end position="158"/>
    </location>
</feature>
<dbReference type="EMBL" id="JAUQSX010000006">
    <property type="protein sequence ID" value="MDO7847187.1"/>
    <property type="molecule type" value="Genomic_DNA"/>
</dbReference>
<evidence type="ECO:0000313" key="2">
    <source>
        <dbReference type="EMBL" id="MDO7847187.1"/>
    </source>
</evidence>
<name>A0ABT9ACQ5_9BACT</name>
<accession>A0ABT9ACQ5</accession>
<dbReference type="Pfam" id="PF01590">
    <property type="entry name" value="GAF"/>
    <property type="match status" value="1"/>
</dbReference>
<evidence type="ECO:0000313" key="3">
    <source>
        <dbReference type="Proteomes" id="UP001167796"/>
    </source>
</evidence>
<dbReference type="PANTHER" id="PTHR43102">
    <property type="entry name" value="SLR1143 PROTEIN"/>
    <property type="match status" value="1"/>
</dbReference>
<gene>
    <name evidence="2" type="ORF">Q5H92_12515</name>
</gene>
<dbReference type="SUPFAM" id="SSF55781">
    <property type="entry name" value="GAF domain-like"/>
    <property type="match status" value="1"/>
</dbReference>
<dbReference type="PANTHER" id="PTHR43102:SF2">
    <property type="entry name" value="GAF DOMAIN-CONTAINING PROTEIN"/>
    <property type="match status" value="1"/>
</dbReference>
<dbReference type="InterPro" id="IPR003018">
    <property type="entry name" value="GAF"/>
</dbReference>
<protein>
    <submittedName>
        <fullName evidence="2">GAF domain-containing protein</fullName>
    </submittedName>
</protein>
<dbReference type="Proteomes" id="UP001167796">
    <property type="component" value="Unassembled WGS sequence"/>
</dbReference>
<reference evidence="2" key="1">
    <citation type="submission" date="2023-07" db="EMBL/GenBank/DDBJ databases">
        <authorList>
            <person name="Kim M.K."/>
        </authorList>
    </citation>
    <scope>NUCLEOTIDE SEQUENCE</scope>
    <source>
        <strain evidence="2">M29</strain>
    </source>
</reference>
<dbReference type="RefSeq" id="WP_305011867.1">
    <property type="nucleotide sequence ID" value="NZ_JAUQSX010000006.1"/>
</dbReference>
<proteinExistence type="predicted"/>
<dbReference type="Gene3D" id="3.30.450.40">
    <property type="match status" value="1"/>
</dbReference>
<evidence type="ECO:0000259" key="1">
    <source>
        <dbReference type="Pfam" id="PF01590"/>
    </source>
</evidence>
<organism evidence="2 3">
    <name type="scientific">Hymenobacter mellowenesis</name>
    <dbReference type="NCBI Taxonomy" id="3063995"/>
    <lineage>
        <taxon>Bacteria</taxon>
        <taxon>Pseudomonadati</taxon>
        <taxon>Bacteroidota</taxon>
        <taxon>Cytophagia</taxon>
        <taxon>Cytophagales</taxon>
        <taxon>Hymenobacteraceae</taxon>
        <taxon>Hymenobacter</taxon>
    </lineage>
</organism>
<dbReference type="InterPro" id="IPR029016">
    <property type="entry name" value="GAF-like_dom_sf"/>
</dbReference>